<evidence type="ECO:0000256" key="14">
    <source>
        <dbReference type="RuleBase" id="RU003658"/>
    </source>
</evidence>
<name>A0AA91VDS7_9BACI</name>
<evidence type="ECO:0000256" key="2">
    <source>
        <dbReference type="ARBA" id="ARBA00004496"/>
    </source>
</evidence>
<dbReference type="PANTHER" id="PTHR43090">
    <property type="entry name" value="1-(5-PHOSPHORIBOSYL)-5-[(5-PHOSPHORIBOSYLAMINO)METHYLIDENEAMINO] IMIDAZOLE-4-CARBOXAMIDE ISOMERASE"/>
    <property type="match status" value="1"/>
</dbReference>
<proteinExistence type="inferred from homology"/>
<evidence type="ECO:0000256" key="13">
    <source>
        <dbReference type="RuleBase" id="RU003657"/>
    </source>
</evidence>
<sequence length="239" mass="26171">MEIFPAIDLKEGRCVRLYQGEFNKETVMNENPVDQAARFEKLGARMLHIVDLDGAIAGQSVNLSVIADICKTVRIPVQVGGGVRSLLAVEMLLSVGVEKVILGTAALYDRSFLEEAVHLYRENIIVGIDAKNGYVATRGWLDVSEISYIELAKQMESVGVQTIIFTDISKDGTLLGPNFEQLQLLQEAVSLRIVASGGVSSLQDVKKLNDMNVYGVIIGKALYEKAIDLEEALQVTRLC</sequence>
<dbReference type="Gene3D" id="3.20.20.70">
    <property type="entry name" value="Aldolase class I"/>
    <property type="match status" value="1"/>
</dbReference>
<evidence type="ECO:0000256" key="5">
    <source>
        <dbReference type="ARBA" id="ARBA00012550"/>
    </source>
</evidence>
<keyword evidence="8 12" id="KW-0028">Amino-acid biosynthesis</keyword>
<evidence type="ECO:0000256" key="12">
    <source>
        <dbReference type="HAMAP-Rule" id="MF_01014"/>
    </source>
</evidence>
<keyword evidence="7 12" id="KW-0963">Cytoplasm</keyword>
<dbReference type="AlphaFoldDB" id="A0AA91VDS7"/>
<comment type="caution">
    <text evidence="15">The sequence shown here is derived from an EMBL/GenBank/DDBJ whole genome shotgun (WGS) entry which is preliminary data.</text>
</comment>
<reference evidence="15 16" key="1">
    <citation type="submission" date="2017-09" db="EMBL/GenBank/DDBJ databases">
        <title>Large-scale bioinformatics analysis of Bacillus genomes uncovers conserved roles of natural products in bacterial physiology.</title>
        <authorList>
            <consortium name="Agbiome Team Llc"/>
            <person name="Bleich R.M."/>
            <person name="Grubbs K.J."/>
            <person name="Santa Maria K.C."/>
            <person name="Allen S.E."/>
            <person name="Farag S."/>
            <person name="Shank E.A."/>
            <person name="Bowers A."/>
        </authorList>
    </citation>
    <scope>NUCLEOTIDE SEQUENCE [LARGE SCALE GENOMIC DNA]</scope>
    <source>
        <strain evidence="15 16">AFS092012</strain>
    </source>
</reference>
<dbReference type="InterPro" id="IPR011060">
    <property type="entry name" value="RibuloseP-bd_barrel"/>
</dbReference>
<comment type="catalytic activity">
    <reaction evidence="1 12 14">
        <text>1-(5-phospho-beta-D-ribosyl)-5-[(5-phospho-beta-D-ribosylamino)methylideneamino]imidazole-4-carboxamide = 5-[(5-phospho-1-deoxy-D-ribulos-1-ylimino)methylamino]-1-(5-phospho-beta-D-ribosyl)imidazole-4-carboxamide</text>
        <dbReference type="Rhea" id="RHEA:15469"/>
        <dbReference type="ChEBI" id="CHEBI:58435"/>
        <dbReference type="ChEBI" id="CHEBI:58525"/>
        <dbReference type="EC" id="5.3.1.16"/>
    </reaction>
</comment>
<feature type="active site" description="Proton acceptor" evidence="12">
    <location>
        <position position="8"/>
    </location>
</feature>
<evidence type="ECO:0000256" key="8">
    <source>
        <dbReference type="ARBA" id="ARBA00022605"/>
    </source>
</evidence>
<accession>A0AA91VDS7</accession>
<feature type="active site" description="Proton donor" evidence="12">
    <location>
        <position position="129"/>
    </location>
</feature>
<keyword evidence="9 12" id="KW-0368">Histidine biosynthesis</keyword>
<dbReference type="InterPro" id="IPR006063">
    <property type="entry name" value="HisA_bact_arch"/>
</dbReference>
<dbReference type="GO" id="GO:0000162">
    <property type="term" value="P:L-tryptophan biosynthetic process"/>
    <property type="evidence" value="ECO:0007669"/>
    <property type="project" value="TreeGrafter"/>
</dbReference>
<comment type="pathway">
    <text evidence="3 12 14">Amino-acid biosynthesis; L-histidine biosynthesis; L-histidine from 5-phospho-alpha-D-ribose 1-diphosphate: step 4/9.</text>
</comment>
<evidence type="ECO:0000256" key="3">
    <source>
        <dbReference type="ARBA" id="ARBA00005133"/>
    </source>
</evidence>
<evidence type="ECO:0000256" key="6">
    <source>
        <dbReference type="ARBA" id="ARBA00018464"/>
    </source>
</evidence>
<dbReference type="EMBL" id="NVOR01000021">
    <property type="protein sequence ID" value="PED83174.1"/>
    <property type="molecule type" value="Genomic_DNA"/>
</dbReference>
<dbReference type="RefSeq" id="WP_097897320.1">
    <property type="nucleotide sequence ID" value="NZ_NVOR01000021.1"/>
</dbReference>
<keyword evidence="10 12" id="KW-0413">Isomerase</keyword>
<dbReference type="Pfam" id="PF00977">
    <property type="entry name" value="His_biosynth"/>
    <property type="match status" value="1"/>
</dbReference>
<evidence type="ECO:0000313" key="15">
    <source>
        <dbReference type="EMBL" id="PED83174.1"/>
    </source>
</evidence>
<dbReference type="InterPro" id="IPR023016">
    <property type="entry name" value="HisA/PriA"/>
</dbReference>
<dbReference type="InterPro" id="IPR044524">
    <property type="entry name" value="Isoase_HisA-like"/>
</dbReference>
<evidence type="ECO:0000256" key="10">
    <source>
        <dbReference type="ARBA" id="ARBA00023235"/>
    </source>
</evidence>
<evidence type="ECO:0000256" key="1">
    <source>
        <dbReference type="ARBA" id="ARBA00000901"/>
    </source>
</evidence>
<dbReference type="InterPro" id="IPR006062">
    <property type="entry name" value="His_biosynth"/>
</dbReference>
<dbReference type="GO" id="GO:0005737">
    <property type="term" value="C:cytoplasm"/>
    <property type="evidence" value="ECO:0007669"/>
    <property type="project" value="UniProtKB-SubCell"/>
</dbReference>
<dbReference type="Proteomes" id="UP000221020">
    <property type="component" value="Unassembled WGS sequence"/>
</dbReference>
<dbReference type="GO" id="GO:0000105">
    <property type="term" value="P:L-histidine biosynthetic process"/>
    <property type="evidence" value="ECO:0007669"/>
    <property type="project" value="UniProtKB-UniRule"/>
</dbReference>
<comment type="subcellular location">
    <subcellularLocation>
        <location evidence="2 12 14">Cytoplasm</location>
    </subcellularLocation>
</comment>
<dbReference type="PANTHER" id="PTHR43090:SF2">
    <property type="entry name" value="1-(5-PHOSPHORIBOSYL)-5-[(5-PHOSPHORIBOSYLAMINO)METHYLIDENEAMINO] IMIDAZOLE-4-CARBOXAMIDE ISOMERASE"/>
    <property type="match status" value="1"/>
</dbReference>
<dbReference type="GO" id="GO:0003949">
    <property type="term" value="F:1-(5-phosphoribosyl)-5-[(5-phosphoribosylamino)methylideneamino]imidazole-4-carboxamide isomerase activity"/>
    <property type="evidence" value="ECO:0007669"/>
    <property type="project" value="UniProtKB-UniRule"/>
</dbReference>
<evidence type="ECO:0000256" key="11">
    <source>
        <dbReference type="ARBA" id="ARBA00030547"/>
    </source>
</evidence>
<dbReference type="InterPro" id="IPR013785">
    <property type="entry name" value="Aldolase_TIM"/>
</dbReference>
<evidence type="ECO:0000256" key="7">
    <source>
        <dbReference type="ARBA" id="ARBA00022490"/>
    </source>
</evidence>
<evidence type="ECO:0000256" key="9">
    <source>
        <dbReference type="ARBA" id="ARBA00023102"/>
    </source>
</evidence>
<dbReference type="HAMAP" id="MF_01014">
    <property type="entry name" value="HisA"/>
    <property type="match status" value="1"/>
</dbReference>
<protein>
    <recommendedName>
        <fullName evidence="6 12">1-(5-phosphoribosyl)-5-[(5-phosphoribosylamino)methylideneamino] imidazole-4-carboxamide isomerase</fullName>
        <ecNumber evidence="5 12">5.3.1.16</ecNumber>
    </recommendedName>
    <alternativeName>
        <fullName evidence="11 12">Phosphoribosylformimino-5-aminoimidazole carboxamide ribotide isomerase</fullName>
    </alternativeName>
</protein>
<dbReference type="FunFam" id="3.20.20.70:FF:000009">
    <property type="entry name" value="1-(5-phosphoribosyl)-5-[(5-phosphoribosylamino)methylideneamino] imidazole-4-carboxamide isomerase"/>
    <property type="match status" value="1"/>
</dbReference>
<dbReference type="SUPFAM" id="SSF51366">
    <property type="entry name" value="Ribulose-phoshate binding barrel"/>
    <property type="match status" value="1"/>
</dbReference>
<comment type="similarity">
    <text evidence="4 12 13">Belongs to the HisA/HisF family.</text>
</comment>
<organism evidence="15 16">
    <name type="scientific">Bacillus pseudomycoides</name>
    <dbReference type="NCBI Taxonomy" id="64104"/>
    <lineage>
        <taxon>Bacteria</taxon>
        <taxon>Bacillati</taxon>
        <taxon>Bacillota</taxon>
        <taxon>Bacilli</taxon>
        <taxon>Bacillales</taxon>
        <taxon>Bacillaceae</taxon>
        <taxon>Bacillus</taxon>
        <taxon>Bacillus cereus group</taxon>
    </lineage>
</organism>
<evidence type="ECO:0000313" key="16">
    <source>
        <dbReference type="Proteomes" id="UP000221020"/>
    </source>
</evidence>
<dbReference type="CDD" id="cd04732">
    <property type="entry name" value="HisA"/>
    <property type="match status" value="1"/>
</dbReference>
<gene>
    <name evidence="12 15" type="primary">hisA</name>
    <name evidence="15" type="ORF">CON65_08275</name>
</gene>
<dbReference type="EC" id="5.3.1.16" evidence="5 12"/>
<dbReference type="NCBIfam" id="TIGR00007">
    <property type="entry name" value="1-(5-phosphoribosyl)-5-[(5-phosphoribosylamino)methylideneamino]imidazole-4-carboxamide isomerase"/>
    <property type="match status" value="1"/>
</dbReference>
<evidence type="ECO:0000256" key="4">
    <source>
        <dbReference type="ARBA" id="ARBA00009667"/>
    </source>
</evidence>